<dbReference type="PROSITE" id="PS51257">
    <property type="entry name" value="PROKAR_LIPOPROTEIN"/>
    <property type="match status" value="1"/>
</dbReference>
<organism evidence="1 2">
    <name type="scientific">Nonlabens agnitus</name>
    <dbReference type="NCBI Taxonomy" id="870484"/>
    <lineage>
        <taxon>Bacteria</taxon>
        <taxon>Pseudomonadati</taxon>
        <taxon>Bacteroidota</taxon>
        <taxon>Flavobacteriia</taxon>
        <taxon>Flavobacteriales</taxon>
        <taxon>Flavobacteriaceae</taxon>
        <taxon>Nonlabens</taxon>
    </lineage>
</organism>
<dbReference type="Proteomes" id="UP000239532">
    <property type="component" value="Unassembled WGS sequence"/>
</dbReference>
<comment type="caution">
    <text evidence="1">The sequence shown here is derived from an EMBL/GenBank/DDBJ whole genome shotgun (WGS) entry which is preliminary data.</text>
</comment>
<dbReference type="AlphaFoldDB" id="A0A2S9WV31"/>
<dbReference type="OrthoDB" id="1144122at2"/>
<evidence type="ECO:0008006" key="3">
    <source>
        <dbReference type="Google" id="ProtNLM"/>
    </source>
</evidence>
<dbReference type="RefSeq" id="WP_105983066.1">
    <property type="nucleotide sequence ID" value="NZ_MQUC01000003.1"/>
</dbReference>
<gene>
    <name evidence="1" type="ORF">BST86_09570</name>
</gene>
<protein>
    <recommendedName>
        <fullName evidence="3">Lipoprotein</fullName>
    </recommendedName>
</protein>
<dbReference type="EMBL" id="MQUC01000003">
    <property type="protein sequence ID" value="PRP67324.1"/>
    <property type="molecule type" value="Genomic_DNA"/>
</dbReference>
<reference evidence="1 2" key="1">
    <citation type="submission" date="2016-11" db="EMBL/GenBank/DDBJ databases">
        <title>Trade-off between light-utilization and light-protection in marine flavobacteria.</title>
        <authorList>
            <person name="Kumagai Y."/>
        </authorList>
    </citation>
    <scope>NUCLEOTIDE SEQUENCE [LARGE SCALE GENOMIC DNA]</scope>
    <source>
        <strain evidence="1 2">JCM 17109</strain>
    </source>
</reference>
<name>A0A2S9WV31_9FLAO</name>
<accession>A0A2S9WV31</accession>
<keyword evidence="2" id="KW-1185">Reference proteome</keyword>
<proteinExistence type="predicted"/>
<evidence type="ECO:0000313" key="1">
    <source>
        <dbReference type="EMBL" id="PRP67324.1"/>
    </source>
</evidence>
<evidence type="ECO:0000313" key="2">
    <source>
        <dbReference type="Proteomes" id="UP000239532"/>
    </source>
</evidence>
<sequence length="132" mass="15003">MKNILTLFAIALVLTSCGSKKDTNKVSRDFNIEILSIYNNEVKLKCTQGCKWTELAFELNNNESLGIDAYGITDPINTLADLSDDLPDFKFTMVKTDNGLTLERIRDTGWNKLSFACYRECNKRINYEGTED</sequence>